<dbReference type="InterPro" id="IPR021389">
    <property type="entry name" value="DUF3022"/>
</dbReference>
<gene>
    <name evidence="1" type="ORF">BURPS1710A_A2288</name>
</gene>
<reference evidence="1" key="1">
    <citation type="submission" date="2009-05" db="EMBL/GenBank/DDBJ databases">
        <authorList>
            <person name="Harkins D.M."/>
            <person name="DeShazer D."/>
            <person name="Woods D.E."/>
            <person name="Brinkac L.M."/>
            <person name="Brown K.A."/>
            <person name="Hung G.C."/>
            <person name="Tuanyok A."/>
            <person name="Zhang B."/>
            <person name="Nierman W.C."/>
        </authorList>
    </citation>
    <scope>NUCLEOTIDE SEQUENCE [LARGE SCALE GENOMIC DNA]</scope>
    <source>
        <strain evidence="1">1710a</strain>
    </source>
</reference>
<dbReference type="AlphaFoldDB" id="A0A0E1VSG7"/>
<dbReference type="Pfam" id="PF11226">
    <property type="entry name" value="DUF3022"/>
    <property type="match status" value="1"/>
</dbReference>
<proteinExistence type="predicted"/>
<accession>A0A0E1VSG7</accession>
<dbReference type="Proteomes" id="UP000001812">
    <property type="component" value="Chromosome II"/>
</dbReference>
<organism evidence="1">
    <name type="scientific">Burkholderia pseudomallei 1710a</name>
    <dbReference type="NCBI Taxonomy" id="320371"/>
    <lineage>
        <taxon>Bacteria</taxon>
        <taxon>Pseudomonadati</taxon>
        <taxon>Pseudomonadota</taxon>
        <taxon>Betaproteobacteria</taxon>
        <taxon>Burkholderiales</taxon>
        <taxon>Burkholderiaceae</taxon>
        <taxon>Burkholderia</taxon>
        <taxon>pseudomallei group</taxon>
    </lineage>
</organism>
<dbReference type="HOGENOM" id="CLU_1955478_0_0_4"/>
<sequence>MPRARRPPGAGSGRAMTLPTDLPQRLVEIEHLLSDCFASPSTTVLHVDDSSGRLTIQVSWVAARAASSLLEARCALNLVFEPNVLRRYGRLDAAARARVRERLAALARQTVDAARPVEGSEADACNATLPVTDALLDDALRGG</sequence>
<evidence type="ECO:0008006" key="2">
    <source>
        <dbReference type="Google" id="ProtNLM"/>
    </source>
</evidence>
<dbReference type="EMBL" id="CM000833">
    <property type="protein sequence ID" value="EET03845.1"/>
    <property type="molecule type" value="Genomic_DNA"/>
</dbReference>
<protein>
    <recommendedName>
        <fullName evidence="2">DUF3022 domain-containing protein</fullName>
    </recommendedName>
</protein>
<evidence type="ECO:0000313" key="1">
    <source>
        <dbReference type="EMBL" id="EET03845.1"/>
    </source>
</evidence>
<name>A0A0E1VSG7_BURPE</name>